<dbReference type="InterPro" id="IPR055245">
    <property type="entry name" value="HTH_proteobacteria"/>
</dbReference>
<gene>
    <name evidence="2" type="ORF">ACFFGG_14685</name>
</gene>
<organism evidence="2 3">
    <name type="scientific">Ottowia pentelensis</name>
    <dbReference type="NCBI Taxonomy" id="511108"/>
    <lineage>
        <taxon>Bacteria</taxon>
        <taxon>Pseudomonadati</taxon>
        <taxon>Pseudomonadota</taxon>
        <taxon>Betaproteobacteria</taxon>
        <taxon>Burkholderiales</taxon>
        <taxon>Comamonadaceae</taxon>
        <taxon>Ottowia</taxon>
    </lineage>
</organism>
<accession>A0ABV6PVC1</accession>
<name>A0ABV6PVC1_9BURK</name>
<dbReference type="Pfam" id="PF14090">
    <property type="entry name" value="HTH_39"/>
    <property type="match status" value="1"/>
</dbReference>
<dbReference type="EMBL" id="JBHLTN010000029">
    <property type="protein sequence ID" value="MFC0593796.1"/>
    <property type="molecule type" value="Genomic_DNA"/>
</dbReference>
<sequence>MDSKSTATEAQRKRVIEALRLRPQTSYDLRRLGIYQAPARVKELRDKFGYSITTDPVVIVDRDGYHHARVALYTLVNEPGGPQ</sequence>
<dbReference type="Proteomes" id="UP001589834">
    <property type="component" value="Unassembled WGS sequence"/>
</dbReference>
<keyword evidence="3" id="KW-1185">Reference proteome</keyword>
<comment type="caution">
    <text evidence="2">The sequence shown here is derived from an EMBL/GenBank/DDBJ whole genome shotgun (WGS) entry which is preliminary data.</text>
</comment>
<reference evidence="2 3" key="1">
    <citation type="submission" date="2024-09" db="EMBL/GenBank/DDBJ databases">
        <authorList>
            <person name="Sun Q."/>
            <person name="Mori K."/>
        </authorList>
    </citation>
    <scope>NUCLEOTIDE SEQUENCE [LARGE SCALE GENOMIC DNA]</scope>
    <source>
        <strain evidence="2 3">NCAIM B.02336</strain>
    </source>
</reference>
<proteinExistence type="predicted"/>
<feature type="domain" description="Winged helix-turn-helix" evidence="1">
    <location>
        <begin position="11"/>
        <end position="77"/>
    </location>
</feature>
<evidence type="ECO:0000313" key="2">
    <source>
        <dbReference type="EMBL" id="MFC0593796.1"/>
    </source>
</evidence>
<evidence type="ECO:0000313" key="3">
    <source>
        <dbReference type="Proteomes" id="UP001589834"/>
    </source>
</evidence>
<evidence type="ECO:0000259" key="1">
    <source>
        <dbReference type="Pfam" id="PF14090"/>
    </source>
</evidence>
<dbReference type="RefSeq" id="WP_377484078.1">
    <property type="nucleotide sequence ID" value="NZ_JBHLTN010000029.1"/>
</dbReference>
<protein>
    <submittedName>
        <fullName evidence="2">Helix-turn-helix domain-containing protein</fullName>
    </submittedName>
</protein>